<dbReference type="AlphaFoldDB" id="A0A8X8XJU7"/>
<feature type="region of interest" description="Disordered" evidence="1">
    <location>
        <begin position="60"/>
        <end position="92"/>
    </location>
</feature>
<proteinExistence type="predicted"/>
<dbReference type="EMBL" id="PNBA02000008">
    <property type="protein sequence ID" value="KAG6415740.1"/>
    <property type="molecule type" value="Genomic_DNA"/>
</dbReference>
<sequence>MQSFQGRRYICPCGLMKGTKCENPDLWKWLTSQEEPPEAVKVNPVFIAVWKKVTSNLENHAAPGTRATPDQSWVRGWDDFKKGRDSPISGNQ</sequence>
<dbReference type="Proteomes" id="UP000298416">
    <property type="component" value="Unassembled WGS sequence"/>
</dbReference>
<evidence type="ECO:0000313" key="2">
    <source>
        <dbReference type="EMBL" id="KAG6415740.1"/>
    </source>
</evidence>
<dbReference type="GO" id="GO:0006121">
    <property type="term" value="P:mitochondrial electron transport, succinate to ubiquinone"/>
    <property type="evidence" value="ECO:0007669"/>
    <property type="project" value="TreeGrafter"/>
</dbReference>
<protein>
    <submittedName>
        <fullName evidence="2">Uncharacterized protein</fullName>
    </submittedName>
</protein>
<name>A0A8X8XJU7_SALSN</name>
<reference evidence="2" key="1">
    <citation type="submission" date="2018-01" db="EMBL/GenBank/DDBJ databases">
        <authorList>
            <person name="Mao J.F."/>
        </authorList>
    </citation>
    <scope>NUCLEOTIDE SEQUENCE</scope>
    <source>
        <strain evidence="2">Huo1</strain>
        <tissue evidence="2">Leaf</tissue>
    </source>
</reference>
<dbReference type="PANTHER" id="PTHR12469:SF2">
    <property type="entry name" value="SUCCINATE DEHYDROGENASE ASSEMBLY FACTOR 2, MITOCHONDRIAL"/>
    <property type="match status" value="1"/>
</dbReference>
<dbReference type="GO" id="GO:0005739">
    <property type="term" value="C:mitochondrion"/>
    <property type="evidence" value="ECO:0007669"/>
    <property type="project" value="TreeGrafter"/>
</dbReference>
<evidence type="ECO:0000313" key="3">
    <source>
        <dbReference type="Proteomes" id="UP000298416"/>
    </source>
</evidence>
<keyword evidence="3" id="KW-1185">Reference proteome</keyword>
<dbReference type="GO" id="GO:0034553">
    <property type="term" value="P:mitochondrial respiratory chain complex II assembly"/>
    <property type="evidence" value="ECO:0007669"/>
    <property type="project" value="TreeGrafter"/>
</dbReference>
<dbReference type="PANTHER" id="PTHR12469">
    <property type="entry name" value="PROTEIN EMI5 HOMOLOG, MITOCHONDRIAL"/>
    <property type="match status" value="1"/>
</dbReference>
<organism evidence="2">
    <name type="scientific">Salvia splendens</name>
    <name type="common">Scarlet sage</name>
    <dbReference type="NCBI Taxonomy" id="180675"/>
    <lineage>
        <taxon>Eukaryota</taxon>
        <taxon>Viridiplantae</taxon>
        <taxon>Streptophyta</taxon>
        <taxon>Embryophyta</taxon>
        <taxon>Tracheophyta</taxon>
        <taxon>Spermatophyta</taxon>
        <taxon>Magnoliopsida</taxon>
        <taxon>eudicotyledons</taxon>
        <taxon>Gunneridae</taxon>
        <taxon>Pentapetalae</taxon>
        <taxon>asterids</taxon>
        <taxon>lamiids</taxon>
        <taxon>Lamiales</taxon>
        <taxon>Lamiaceae</taxon>
        <taxon>Nepetoideae</taxon>
        <taxon>Mentheae</taxon>
        <taxon>Salviinae</taxon>
        <taxon>Salvia</taxon>
        <taxon>Salvia subgen. Calosphace</taxon>
        <taxon>core Calosphace</taxon>
    </lineage>
</organism>
<comment type="caution">
    <text evidence="2">The sequence shown here is derived from an EMBL/GenBank/DDBJ whole genome shotgun (WGS) entry which is preliminary data.</text>
</comment>
<reference evidence="2" key="2">
    <citation type="submission" date="2020-08" db="EMBL/GenBank/DDBJ databases">
        <title>Plant Genome Project.</title>
        <authorList>
            <person name="Zhang R.-G."/>
        </authorList>
    </citation>
    <scope>NUCLEOTIDE SEQUENCE</scope>
    <source>
        <strain evidence="2">Huo1</strain>
        <tissue evidence="2">Leaf</tissue>
    </source>
</reference>
<evidence type="ECO:0000256" key="1">
    <source>
        <dbReference type="SAM" id="MobiDB-lite"/>
    </source>
</evidence>
<accession>A0A8X8XJU7</accession>
<feature type="compositionally biased region" description="Basic and acidic residues" evidence="1">
    <location>
        <begin position="76"/>
        <end position="85"/>
    </location>
</feature>
<gene>
    <name evidence="2" type="ORF">SASPL_123155</name>
</gene>
<dbReference type="GO" id="GO:0006099">
    <property type="term" value="P:tricarboxylic acid cycle"/>
    <property type="evidence" value="ECO:0007669"/>
    <property type="project" value="TreeGrafter"/>
</dbReference>